<dbReference type="GO" id="GO:0008168">
    <property type="term" value="F:methyltransferase activity"/>
    <property type="evidence" value="ECO:0007669"/>
    <property type="project" value="UniProtKB-UniRule"/>
</dbReference>
<dbReference type="GO" id="GO:0032259">
    <property type="term" value="P:methylation"/>
    <property type="evidence" value="ECO:0007669"/>
    <property type="project" value="UniProtKB-KW"/>
</dbReference>
<comment type="function">
    <text evidence="1 6">Exhibits S-adenosyl-L-methionine-dependent methyltransferase activity.</text>
</comment>
<reference evidence="7 8" key="1">
    <citation type="submission" date="2020-07" db="EMBL/GenBank/DDBJ databases">
        <title>Draft genome sequence of four isobutane-metabolizing strains capable of cometabolically degrading diverse ether contaminants.</title>
        <authorList>
            <person name="Chen W."/>
            <person name="Faulkner N."/>
            <person name="Smith C."/>
            <person name="Hyman M."/>
        </authorList>
    </citation>
    <scope>NUCLEOTIDE SEQUENCE [LARGE SCALE GENOMIC DNA]</scope>
    <source>
        <strain evidence="7 8">2A</strain>
    </source>
</reference>
<evidence type="ECO:0000256" key="6">
    <source>
        <dbReference type="RuleBase" id="RU362030"/>
    </source>
</evidence>
<dbReference type="PANTHER" id="PTHR43619">
    <property type="entry name" value="S-ADENOSYL-L-METHIONINE-DEPENDENT METHYLTRANSFERASE YKTD-RELATED"/>
    <property type="match status" value="1"/>
</dbReference>
<evidence type="ECO:0000313" key="7">
    <source>
        <dbReference type="EMBL" id="QNJ94615.1"/>
    </source>
</evidence>
<dbReference type="Pfam" id="PF04072">
    <property type="entry name" value="LCM"/>
    <property type="match status" value="1"/>
</dbReference>
<protein>
    <recommendedName>
        <fullName evidence="6">S-adenosyl-L-methionine-dependent methyltransferase</fullName>
        <ecNumber evidence="6">2.1.1.-</ecNumber>
    </recommendedName>
</protein>
<dbReference type="NCBIfam" id="TIGR00027">
    <property type="entry name" value="mthyl_TIGR00027"/>
    <property type="match status" value="1"/>
</dbReference>
<dbReference type="InterPro" id="IPR011610">
    <property type="entry name" value="SAM_mthyl_Trfase_ML2640-like"/>
</dbReference>
<evidence type="ECO:0000256" key="5">
    <source>
        <dbReference type="ARBA" id="ARBA00022691"/>
    </source>
</evidence>
<name>A0A7G8PJU9_9MYCO</name>
<evidence type="ECO:0000256" key="4">
    <source>
        <dbReference type="ARBA" id="ARBA00022679"/>
    </source>
</evidence>
<dbReference type="KEGG" id="mflu:HZU40_10315"/>
<proteinExistence type="inferred from homology"/>
<dbReference type="FunFam" id="3.40.50.150:FF:000152">
    <property type="entry name" value="S-adenosyl-L-methionine-dependent methyltransferase"/>
    <property type="match status" value="1"/>
</dbReference>
<evidence type="ECO:0000256" key="3">
    <source>
        <dbReference type="ARBA" id="ARBA00022603"/>
    </source>
</evidence>
<dbReference type="SUPFAM" id="SSF53335">
    <property type="entry name" value="S-adenosyl-L-methionine-dependent methyltransferases"/>
    <property type="match status" value="1"/>
</dbReference>
<gene>
    <name evidence="7" type="ORF">HZU40_10315</name>
</gene>
<accession>A0A7G8PJU9</accession>
<organism evidence="7 8">
    <name type="scientific">Mycolicibacterium fluoranthenivorans</name>
    <dbReference type="NCBI Taxonomy" id="258505"/>
    <lineage>
        <taxon>Bacteria</taxon>
        <taxon>Bacillati</taxon>
        <taxon>Actinomycetota</taxon>
        <taxon>Actinomycetes</taxon>
        <taxon>Mycobacteriales</taxon>
        <taxon>Mycobacteriaceae</taxon>
        <taxon>Mycolicibacterium</taxon>
    </lineage>
</organism>
<sequence length="309" mass="33223">MATNSTARSDGDSWDLASSVGATATLVAAGRAIASTEPHGLIDDPYAAPLVRAVGIDFFTKMIDGELDLTDISPEAAKRARSNIDEMAVRTKFFDEYLIAATETGVRQVVILASGLDSRAYRLSWPAGTVVYEIDQPDVIEFKTSTLAGIGAVPTTERRTVSIDLREDWSTALRNAGFDAAAPSAWLAEGLLIYLPPEAQDRLLDVIDQLSAPGSTVATEFVPGLRDFDPEAVRDEAVSLKALGLDLDMSSLVYPGERHSAADYLGARGWEMTGVPRAELFARYGLPLPEVVADNPMAEIVYISGTQKR</sequence>
<dbReference type="EC" id="2.1.1.-" evidence="6"/>
<keyword evidence="5 6" id="KW-0949">S-adenosyl-L-methionine</keyword>
<dbReference type="PANTHER" id="PTHR43619:SF2">
    <property type="entry name" value="S-ADENOSYL-L-METHIONINE-DEPENDENT METHYLTRANSFERASES SUPERFAMILY PROTEIN"/>
    <property type="match status" value="1"/>
</dbReference>
<evidence type="ECO:0000256" key="2">
    <source>
        <dbReference type="ARBA" id="ARBA00008138"/>
    </source>
</evidence>
<dbReference type="Gene3D" id="3.40.50.150">
    <property type="entry name" value="Vaccinia Virus protein VP39"/>
    <property type="match status" value="1"/>
</dbReference>
<evidence type="ECO:0000256" key="1">
    <source>
        <dbReference type="ARBA" id="ARBA00003907"/>
    </source>
</evidence>
<keyword evidence="4 7" id="KW-0808">Transferase</keyword>
<dbReference type="InterPro" id="IPR029063">
    <property type="entry name" value="SAM-dependent_MTases_sf"/>
</dbReference>
<dbReference type="Proteomes" id="UP000515498">
    <property type="component" value="Chromosome"/>
</dbReference>
<dbReference type="EMBL" id="CP059894">
    <property type="protein sequence ID" value="QNJ94615.1"/>
    <property type="molecule type" value="Genomic_DNA"/>
</dbReference>
<evidence type="ECO:0000313" key="8">
    <source>
        <dbReference type="Proteomes" id="UP000515498"/>
    </source>
</evidence>
<keyword evidence="3 6" id="KW-0489">Methyltransferase</keyword>
<dbReference type="AlphaFoldDB" id="A0A7G8PJU9"/>
<comment type="similarity">
    <text evidence="2 6">Belongs to the UPF0677 family.</text>
</comment>
<dbReference type="InterPro" id="IPR007213">
    <property type="entry name" value="Ppm1/Ppm2/Tcmp"/>
</dbReference>
<dbReference type="RefSeq" id="WP_187098322.1">
    <property type="nucleotide sequence ID" value="NZ_CP059894.1"/>
</dbReference>